<protein>
    <submittedName>
        <fullName evidence="1">Uncharacterized protein</fullName>
    </submittedName>
</protein>
<reference evidence="1 2" key="1">
    <citation type="submission" date="2017-10" db="EMBL/GenBank/DDBJ databases">
        <title>Development of genomic resources for the powdery mildew, Erysiphe pulchra.</title>
        <authorList>
            <person name="Wadl P.A."/>
            <person name="Mack B.M."/>
            <person name="Moore G."/>
            <person name="Beltz S.B."/>
        </authorList>
    </citation>
    <scope>NUCLEOTIDE SEQUENCE [LARGE SCALE GENOMIC DNA]</scope>
    <source>
        <strain evidence="1">Cflorida</strain>
    </source>
</reference>
<dbReference type="AlphaFoldDB" id="A0A2S4PK92"/>
<dbReference type="Proteomes" id="UP000237438">
    <property type="component" value="Unassembled WGS sequence"/>
</dbReference>
<evidence type="ECO:0000313" key="1">
    <source>
        <dbReference type="EMBL" id="POS82397.1"/>
    </source>
</evidence>
<evidence type="ECO:0000313" key="2">
    <source>
        <dbReference type="Proteomes" id="UP000237438"/>
    </source>
</evidence>
<accession>A0A2S4PK92</accession>
<keyword evidence="2" id="KW-1185">Reference proteome</keyword>
<comment type="caution">
    <text evidence="1">The sequence shown here is derived from an EMBL/GenBank/DDBJ whole genome shotgun (WGS) entry which is preliminary data.</text>
</comment>
<organism evidence="1 2">
    <name type="scientific">Erysiphe pulchra</name>
    <dbReference type="NCBI Taxonomy" id="225359"/>
    <lineage>
        <taxon>Eukaryota</taxon>
        <taxon>Fungi</taxon>
        <taxon>Dikarya</taxon>
        <taxon>Ascomycota</taxon>
        <taxon>Pezizomycotina</taxon>
        <taxon>Leotiomycetes</taxon>
        <taxon>Erysiphales</taxon>
        <taxon>Erysiphaceae</taxon>
        <taxon>Erysiphe</taxon>
    </lineage>
</organism>
<gene>
    <name evidence="1" type="ORF">EPUL_005756</name>
</gene>
<dbReference type="STRING" id="225359.A0A2S4PK92"/>
<proteinExistence type="predicted"/>
<name>A0A2S4PK92_9PEZI</name>
<dbReference type="OrthoDB" id="5409998at2759"/>
<sequence>MAQADITKSIQNLQSMINAVLVKIGNSLRSYIKESSTSRINVYSGNSSNIVENFHMALDDLETEILLCKATLSRDLDNLRSKCKAPENTSAQINEQKINSQELDGALITEKEIEAPPVFNELQDNSVNHNFKISDPGQAVLGNLSHQITHSNSKPSIVETQNANIHDQMKTKDKVIEGSPGTIANPDTTRNPSLDSLFEGSIVENSFTNPTRNLTNLDANFLSTTEQMPNYSQNQNPNFNVFGPGQSSQDFVMHFQNLGNPATTTGRFQDSNFTLDQNIGNGKNMVQFNPTGTHDVFGQGLYRQGPQNN</sequence>
<dbReference type="EMBL" id="PEDP01002948">
    <property type="protein sequence ID" value="POS82397.1"/>
    <property type="molecule type" value="Genomic_DNA"/>
</dbReference>